<sequence>MDAEAVTVRLTTMKCDPALLGTYDTSGLEEVPYHIAWAREICRVAMLHDAPDSMVVTIHSALPRPLKRHSGNPKTWHELLTNVEGVPMTTLVDDVNDWKAINELRHNNDATVAALQRNATLENSVASLQHSMQSLQLNRSPAPSALPVNRFPFSGNQPIPAGRGIPQSARAPSMNPATLTQPPALPILPAPDAVARLTALRTNILVHHPDSEPGHIAYKTQITEWTQKNPNATPDETKPYPLTPGTAPVGSRECHRCGITGHHGYACSSIAPVPPLETRWRRVAGEIHRDASPRRPPNPRPTDVRFMDTQWTGQPVYVAYQAPPSWSTEAGGYIEEWQQGNE</sequence>
<name>A0A1C7LQ33_GRIFR</name>
<accession>A0A1C7LQ33</accession>
<comment type="caution">
    <text evidence="1">The sequence shown here is derived from an EMBL/GenBank/DDBJ whole genome shotgun (WGS) entry which is preliminary data.</text>
</comment>
<keyword evidence="2" id="KW-1185">Reference proteome</keyword>
<gene>
    <name evidence="1" type="ORF">A0H81_13929</name>
</gene>
<evidence type="ECO:0008006" key="3">
    <source>
        <dbReference type="Google" id="ProtNLM"/>
    </source>
</evidence>
<dbReference type="Proteomes" id="UP000092993">
    <property type="component" value="Unassembled WGS sequence"/>
</dbReference>
<proteinExistence type="predicted"/>
<reference evidence="1 2" key="1">
    <citation type="submission" date="2016-03" db="EMBL/GenBank/DDBJ databases">
        <title>Whole genome sequencing of Grifola frondosa 9006-11.</title>
        <authorList>
            <person name="Min B."/>
            <person name="Park H."/>
            <person name="Kim J.-G."/>
            <person name="Cho H."/>
            <person name="Oh Y.-L."/>
            <person name="Kong W.-S."/>
            <person name="Choi I.-G."/>
        </authorList>
    </citation>
    <scope>NUCLEOTIDE SEQUENCE [LARGE SCALE GENOMIC DNA]</scope>
    <source>
        <strain evidence="1 2">9006-11</strain>
    </source>
</reference>
<organism evidence="1 2">
    <name type="scientific">Grifola frondosa</name>
    <name type="common">Maitake</name>
    <name type="synonym">Polyporus frondosus</name>
    <dbReference type="NCBI Taxonomy" id="5627"/>
    <lineage>
        <taxon>Eukaryota</taxon>
        <taxon>Fungi</taxon>
        <taxon>Dikarya</taxon>
        <taxon>Basidiomycota</taxon>
        <taxon>Agaricomycotina</taxon>
        <taxon>Agaricomycetes</taxon>
        <taxon>Polyporales</taxon>
        <taxon>Grifolaceae</taxon>
        <taxon>Grifola</taxon>
    </lineage>
</organism>
<dbReference type="OrthoDB" id="2730579at2759"/>
<evidence type="ECO:0000313" key="2">
    <source>
        <dbReference type="Proteomes" id="UP000092993"/>
    </source>
</evidence>
<dbReference type="EMBL" id="LUGG01000033">
    <property type="protein sequence ID" value="OBZ66049.1"/>
    <property type="molecule type" value="Genomic_DNA"/>
</dbReference>
<protein>
    <recommendedName>
        <fullName evidence="3">CCHC-type domain-containing protein</fullName>
    </recommendedName>
</protein>
<dbReference type="AlphaFoldDB" id="A0A1C7LQ33"/>
<evidence type="ECO:0000313" key="1">
    <source>
        <dbReference type="EMBL" id="OBZ66049.1"/>
    </source>
</evidence>